<dbReference type="VEuPathDB" id="HostDB:ENSMMUG00000055483"/>
<reference evidence="2" key="2">
    <citation type="submission" date="2019-01" db="EMBL/GenBank/DDBJ databases">
        <authorList>
            <person name="Graves T."/>
            <person name="Eichler E.E."/>
            <person name="Wilson R.K."/>
        </authorList>
    </citation>
    <scope>NUCLEOTIDE SEQUENCE [LARGE SCALE GENOMIC DNA]</scope>
    <source>
        <strain evidence="2">17573</strain>
    </source>
</reference>
<feature type="transmembrane region" description="Helical" evidence="1">
    <location>
        <begin position="109"/>
        <end position="128"/>
    </location>
</feature>
<dbReference type="PANTHER" id="PTHR36477">
    <property type="entry name" value="TRANSMEMBRANE PROTEIN 225"/>
    <property type="match status" value="1"/>
</dbReference>
<dbReference type="PANTHER" id="PTHR36477:SF2">
    <property type="entry name" value="TRANSMEMBRANE PROTEIN 225B"/>
    <property type="match status" value="1"/>
</dbReference>
<dbReference type="Ensembl" id="ENSMMUT00000103527.1">
    <property type="protein sequence ID" value="ENSMMUP00000078154.1"/>
    <property type="gene ID" value="ENSMMUG00000055483.1"/>
</dbReference>
<dbReference type="Bgee" id="ENSMMUG00000055483">
    <property type="expression patterns" value="Expressed in spermatid and 19 other cell types or tissues"/>
</dbReference>
<gene>
    <name evidence="2" type="primary">TMEM225B</name>
</gene>
<keyword evidence="1" id="KW-1133">Transmembrane helix</keyword>
<evidence type="ECO:0000256" key="1">
    <source>
        <dbReference type="SAM" id="Phobius"/>
    </source>
</evidence>
<evidence type="ECO:0000313" key="3">
    <source>
        <dbReference type="Proteomes" id="UP000006718"/>
    </source>
</evidence>
<dbReference type="GeneTree" id="ENSGT00510000055200"/>
<reference evidence="3" key="1">
    <citation type="journal article" date="2007" name="Science">
        <title>Evolutionary and biomedical insights from the rhesus macaque genome.</title>
        <authorList>
            <person name="Gibbs R.A."/>
            <person name="Rogers J."/>
            <person name="Katze M.G."/>
            <person name="Bumgarner R."/>
            <person name="Weinstock G.M."/>
            <person name="Mardis E.R."/>
            <person name="Remington K.A."/>
            <person name="Strausberg R.L."/>
            <person name="Venter J.C."/>
            <person name="Wilson R.K."/>
            <person name="Batzer M.A."/>
            <person name="Bustamante C.D."/>
            <person name="Eichler E.E."/>
            <person name="Hahn M.W."/>
            <person name="Hardison R.C."/>
            <person name="Makova K.D."/>
            <person name="Miller W."/>
            <person name="Milosavljevic A."/>
            <person name="Palermo R.E."/>
            <person name="Siepel A."/>
            <person name="Sikela J.M."/>
            <person name="Attaway T."/>
            <person name="Bell S."/>
            <person name="Bernard K.E."/>
            <person name="Buhay C.J."/>
            <person name="Chandrabose M.N."/>
            <person name="Dao M."/>
            <person name="Davis C."/>
            <person name="Delehaunty K.D."/>
            <person name="Ding Y."/>
            <person name="Dinh H.H."/>
            <person name="Dugan-Rocha S."/>
            <person name="Fulton L.A."/>
            <person name="Gabisi R.A."/>
            <person name="Garner T.T."/>
            <person name="Godfrey J."/>
            <person name="Hawes A.C."/>
            <person name="Hernandez J."/>
            <person name="Hines S."/>
            <person name="Holder M."/>
            <person name="Hume J."/>
            <person name="Jhangiani S.N."/>
            <person name="Joshi V."/>
            <person name="Khan Z.M."/>
            <person name="Kirkness E.F."/>
            <person name="Cree A."/>
            <person name="Fowler R.G."/>
            <person name="Lee S."/>
            <person name="Lewis L.R."/>
            <person name="Li Z."/>
            <person name="Liu Y.-S."/>
            <person name="Moore S.M."/>
            <person name="Muzny D."/>
            <person name="Nazareth L.V."/>
            <person name="Ngo D.N."/>
            <person name="Okwuonu G.O."/>
            <person name="Pai G."/>
            <person name="Parker D."/>
            <person name="Paul H.A."/>
            <person name="Pfannkoch C."/>
            <person name="Pohl C.S."/>
            <person name="Rogers Y.-H.C."/>
            <person name="Ruiz S.J."/>
            <person name="Sabo A."/>
            <person name="Santibanez J."/>
            <person name="Schneider B.W."/>
            <person name="Smith S.M."/>
            <person name="Sodergren E."/>
            <person name="Svatek A.F."/>
            <person name="Utterback T.R."/>
            <person name="Vattathil S."/>
            <person name="Warren W."/>
            <person name="White C.S."/>
            <person name="Chinwalla A.T."/>
            <person name="Feng Y."/>
            <person name="Halpern A.L."/>
            <person name="Hillier L.W."/>
            <person name="Huang X."/>
            <person name="Minx P."/>
            <person name="Nelson J.O."/>
            <person name="Pepin K.H."/>
            <person name="Qin X."/>
            <person name="Sutton G.G."/>
            <person name="Venter E."/>
            <person name="Walenz B.P."/>
            <person name="Wallis J.W."/>
            <person name="Worley K.C."/>
            <person name="Yang S.-P."/>
            <person name="Jones S.M."/>
            <person name="Marra M.A."/>
            <person name="Rocchi M."/>
            <person name="Schein J.E."/>
            <person name="Baertsch R."/>
            <person name="Clarke L."/>
            <person name="Csuros M."/>
            <person name="Glasscock J."/>
            <person name="Harris R.A."/>
            <person name="Havlak P."/>
            <person name="Jackson A.R."/>
            <person name="Jiang H."/>
            <person name="Liu Y."/>
            <person name="Messina D.N."/>
            <person name="Shen Y."/>
            <person name="Song H.X.-Z."/>
            <person name="Wylie T."/>
            <person name="Zhang L."/>
            <person name="Birney E."/>
            <person name="Han K."/>
            <person name="Konkel M.K."/>
            <person name="Lee J."/>
            <person name="Smit A.F.A."/>
            <person name="Ullmer B."/>
            <person name="Wang H."/>
            <person name="Xing J."/>
            <person name="Burhans R."/>
            <person name="Cheng Z."/>
            <person name="Karro J.E."/>
            <person name="Ma J."/>
            <person name="Raney B."/>
            <person name="She X."/>
            <person name="Cox M.J."/>
            <person name="Demuth J.P."/>
            <person name="Dumas L.J."/>
            <person name="Han S.-G."/>
            <person name="Hopkins J."/>
            <person name="Karimpour-Fard A."/>
            <person name="Kim Y.H."/>
            <person name="Pollack J.R."/>
            <person name="Vinar T."/>
            <person name="Addo-Quaye C."/>
            <person name="Degenhardt J."/>
            <person name="Denby A."/>
            <person name="Hubisz M.J."/>
            <person name="Indap A."/>
            <person name="Kosiol C."/>
            <person name="Lahn B.T."/>
            <person name="Lawson H.A."/>
            <person name="Marklein A."/>
            <person name="Nielsen R."/>
            <person name="Vallender E.J."/>
            <person name="Clark A.G."/>
            <person name="Ferguson B."/>
            <person name="Hernandez R.D."/>
            <person name="Hirani K."/>
            <person name="Kehrer-Sawatzki H."/>
            <person name="Kolb J."/>
            <person name="Patil S."/>
            <person name="Pu L.-L."/>
            <person name="Ren Y."/>
            <person name="Smith D.G."/>
            <person name="Wheeler D.A."/>
            <person name="Schenck I."/>
            <person name="Ball E.V."/>
            <person name="Chen R."/>
            <person name="Cooper D.N."/>
            <person name="Giardine B."/>
            <person name="Hsu F."/>
            <person name="Kent W.J."/>
            <person name="Lesk A."/>
            <person name="Nelson D.L."/>
            <person name="O'brien W.E."/>
            <person name="Pruefer K."/>
            <person name="Stenson P.D."/>
            <person name="Wallace J.C."/>
            <person name="Ke H."/>
            <person name="Liu X.-M."/>
            <person name="Wang P."/>
            <person name="Xiang A.P."/>
            <person name="Yang F."/>
            <person name="Barber G.P."/>
            <person name="Haussler D."/>
            <person name="Karolchik D."/>
            <person name="Kern A.D."/>
            <person name="Kuhn R.M."/>
            <person name="Smith K.E."/>
            <person name="Zwieg A.S."/>
        </authorList>
    </citation>
    <scope>NUCLEOTIDE SEQUENCE [LARGE SCALE GENOMIC DNA]</scope>
    <source>
        <strain evidence="3">17573</strain>
    </source>
</reference>
<reference evidence="2" key="4">
    <citation type="submission" date="2025-09" db="UniProtKB">
        <authorList>
            <consortium name="Ensembl"/>
        </authorList>
    </citation>
    <scope>IDENTIFICATION</scope>
    <source>
        <strain evidence="2">17573</strain>
    </source>
</reference>
<feature type="transmembrane region" description="Helical" evidence="1">
    <location>
        <begin position="12"/>
        <end position="38"/>
    </location>
</feature>
<sequence>MLMLEDKDMKGFSWAIVPALTSLGYLLILVVSIFPFWVRLTNEESHEVFFSGLFENCFHVKCWKPRPLSIYILLGRVFLLSAVFLAFLTTFIMVPFASKFFPRTWKQNFVLAFVSFFTGACAFLALVLHALEIQALRMKLSPLQFSVLWPYYVLGFGIFLFIVAGECPGNSALLLVLGLDLGTCLVEAFPLDSLELHCSKLQPPARRGYLTFIN</sequence>
<dbReference type="ExpressionAtlas" id="A0A5F8AJQ9">
    <property type="expression patterns" value="baseline"/>
</dbReference>
<proteinExistence type="predicted"/>
<name>A0A5F8AJQ9_MACMU</name>
<evidence type="ECO:0000313" key="2">
    <source>
        <dbReference type="Ensembl" id="ENSMMUP00000078154.1"/>
    </source>
</evidence>
<keyword evidence="1" id="KW-0472">Membrane</keyword>
<organism evidence="2 3">
    <name type="scientific">Macaca mulatta</name>
    <name type="common">Rhesus macaque</name>
    <dbReference type="NCBI Taxonomy" id="9544"/>
    <lineage>
        <taxon>Eukaryota</taxon>
        <taxon>Metazoa</taxon>
        <taxon>Chordata</taxon>
        <taxon>Craniata</taxon>
        <taxon>Vertebrata</taxon>
        <taxon>Euteleostomi</taxon>
        <taxon>Mammalia</taxon>
        <taxon>Eutheria</taxon>
        <taxon>Euarchontoglires</taxon>
        <taxon>Primates</taxon>
        <taxon>Haplorrhini</taxon>
        <taxon>Catarrhini</taxon>
        <taxon>Cercopithecidae</taxon>
        <taxon>Cercopithecinae</taxon>
        <taxon>Macaca</taxon>
    </lineage>
</organism>
<reference evidence="2" key="3">
    <citation type="submission" date="2025-08" db="UniProtKB">
        <authorList>
            <consortium name="Ensembl"/>
        </authorList>
    </citation>
    <scope>IDENTIFICATION</scope>
    <source>
        <strain evidence="2">17573</strain>
    </source>
</reference>
<feature type="transmembrane region" description="Helical" evidence="1">
    <location>
        <begin position="70"/>
        <end position="97"/>
    </location>
</feature>
<keyword evidence="3" id="KW-1185">Reference proteome</keyword>
<dbReference type="AlphaFoldDB" id="A0A5F8AJQ9"/>
<protein>
    <submittedName>
        <fullName evidence="2">Transmembrane protein 225B</fullName>
    </submittedName>
</protein>
<keyword evidence="1" id="KW-0812">Transmembrane</keyword>
<dbReference type="InterPro" id="IPR033542">
    <property type="entry name" value="TM225"/>
</dbReference>
<dbReference type="Proteomes" id="UP000006718">
    <property type="component" value="Chromosome 3"/>
</dbReference>
<dbReference type="SMR" id="A0A5F8AJQ9"/>
<accession>A0A5F8AJQ9</accession>
<feature type="transmembrane region" description="Helical" evidence="1">
    <location>
        <begin position="148"/>
        <end position="165"/>
    </location>
</feature>